<gene>
    <name evidence="3" type="primary">50</name>
    <name evidence="3" type="ORF">SEA_THETABOB_50</name>
</gene>
<name>A0A4Y6EPA7_9CAUD</name>
<feature type="coiled-coil region" evidence="1">
    <location>
        <begin position="137"/>
        <end position="164"/>
    </location>
</feature>
<dbReference type="Pfam" id="PF02498">
    <property type="entry name" value="Bro-N"/>
    <property type="match status" value="1"/>
</dbReference>
<proteinExistence type="predicted"/>
<dbReference type="Proteomes" id="UP000317774">
    <property type="component" value="Segment"/>
</dbReference>
<feature type="domain" description="Bro-N" evidence="2">
    <location>
        <begin position="28"/>
        <end position="115"/>
    </location>
</feature>
<organism evidence="3 4">
    <name type="scientific">Mycobacterium phage ThetaBob</name>
    <dbReference type="NCBI Taxonomy" id="2588513"/>
    <lineage>
        <taxon>Viruses</taxon>
        <taxon>Duplodnaviria</taxon>
        <taxon>Heunggongvirae</taxon>
        <taxon>Uroviricota</taxon>
        <taxon>Caudoviricetes</taxon>
        <taxon>Gracegardnervirinae</taxon>
        <taxon>Thetabobvirus</taxon>
        <taxon>Thetabobvirus thetabob</taxon>
        <taxon>Mycobacterium virus ThetaBob</taxon>
    </lineage>
</organism>
<evidence type="ECO:0000256" key="1">
    <source>
        <dbReference type="SAM" id="Coils"/>
    </source>
</evidence>
<keyword evidence="1" id="KW-0175">Coiled coil</keyword>
<dbReference type="KEGG" id="vg:55619295"/>
<keyword evidence="4" id="KW-1185">Reference proteome</keyword>
<protein>
    <recommendedName>
        <fullName evidence="2">Bro-N domain-containing protein</fullName>
    </recommendedName>
</protein>
<dbReference type="RefSeq" id="YP_009848869.1">
    <property type="nucleotide sequence ID" value="NC_048788.1"/>
</dbReference>
<evidence type="ECO:0000313" key="3">
    <source>
        <dbReference type="EMBL" id="QDF19937.1"/>
    </source>
</evidence>
<dbReference type="GeneID" id="55619295"/>
<evidence type="ECO:0000259" key="2">
    <source>
        <dbReference type="Pfam" id="PF02498"/>
    </source>
</evidence>
<dbReference type="EMBL" id="MK977709">
    <property type="protein sequence ID" value="QDF19937.1"/>
    <property type="molecule type" value="Genomic_DNA"/>
</dbReference>
<reference evidence="3 4" key="1">
    <citation type="submission" date="2019-05" db="EMBL/GenBank/DDBJ databases">
        <authorList>
            <person name="Plymale R.C."/>
            <person name="Garlena R.A."/>
            <person name="Russell D.A."/>
            <person name="Pope W.H."/>
            <person name="Jacobs-Sera D."/>
            <person name="Hatfull G.F."/>
        </authorList>
    </citation>
    <scope>NUCLEOTIDE SEQUENCE [LARGE SCALE GENOMIC DNA]</scope>
</reference>
<evidence type="ECO:0000313" key="4">
    <source>
        <dbReference type="Proteomes" id="UP000317774"/>
    </source>
</evidence>
<accession>A0A4Y6EPA7</accession>
<dbReference type="InterPro" id="IPR003497">
    <property type="entry name" value="BRO_N_domain"/>
</dbReference>
<sequence length="241" mass="27217">MTTEGRFGMSELQLTGDQSPFDAIRRSNPEGREYWSARELMPLLGYDKWERFDGAVQRAIASLIAQGHDANREASRLRESFGRTNQVGDNYHLSRFACYLVAMNGDPRKPEVAAAQAYFAIKTREAEVRPNSSFDLMRQMIDRLEEADRKAEEARAIAAKTDARLDAIEGRHDWYSALGYARLNGIPNTSTQFLNRVGRQASSIAKRHNIDAVKVPHQLFGEVNSYPAWVWEIAFAGFEAA</sequence>